<dbReference type="OrthoDB" id="9805760at2"/>
<dbReference type="STRING" id="1121898.GCA_000422725_01314"/>
<dbReference type="EMBL" id="JRLY01000010">
    <property type="protein sequence ID" value="KGO92401.1"/>
    <property type="molecule type" value="Genomic_DNA"/>
</dbReference>
<reference evidence="4 5" key="1">
    <citation type="submission" date="2013-09" db="EMBL/GenBank/DDBJ databases">
        <authorList>
            <person name="Zeng Z."/>
            <person name="Chen C."/>
        </authorList>
    </citation>
    <scope>NUCLEOTIDE SEQUENCE [LARGE SCALE GENOMIC DNA]</scope>
    <source>
        <strain evidence="4 5">WB 4.1-42</strain>
    </source>
</reference>
<dbReference type="eggNOG" id="COG5492">
    <property type="taxonomic scope" value="Bacteria"/>
</dbReference>
<dbReference type="AlphaFoldDB" id="A0A0A2MLE0"/>
<proteinExistence type="predicted"/>
<accession>A0A0A2MLE0</accession>
<dbReference type="Pfam" id="PF18962">
    <property type="entry name" value="Por_Secre_tail"/>
    <property type="match status" value="1"/>
</dbReference>
<dbReference type="Gene3D" id="2.60.40.1080">
    <property type="match status" value="2"/>
</dbReference>
<keyword evidence="5" id="KW-1185">Reference proteome</keyword>
<name>A0A0A2MLE0_9FLAO</name>
<evidence type="ECO:0000259" key="3">
    <source>
        <dbReference type="SMART" id="SM00635"/>
    </source>
</evidence>
<feature type="chain" id="PRO_5001992367" description="BIG2 domain-containing protein" evidence="2">
    <location>
        <begin position="19"/>
        <end position="677"/>
    </location>
</feature>
<gene>
    <name evidence="4" type="ORF">Q766_13140</name>
</gene>
<dbReference type="Pfam" id="PF20009">
    <property type="entry name" value="GEVED"/>
    <property type="match status" value="1"/>
</dbReference>
<feature type="domain" description="BIG2" evidence="3">
    <location>
        <begin position="256"/>
        <end position="335"/>
    </location>
</feature>
<dbReference type="RefSeq" id="WP_026990206.1">
    <property type="nucleotide sequence ID" value="NZ_AUGP01000017.1"/>
</dbReference>
<dbReference type="SUPFAM" id="SSF49373">
    <property type="entry name" value="Invasin/intimin cell-adhesion fragments"/>
    <property type="match status" value="2"/>
</dbReference>
<organism evidence="4 5">
    <name type="scientific">Flavobacterium subsaxonicum WB 4.1-42 = DSM 21790</name>
    <dbReference type="NCBI Taxonomy" id="1121898"/>
    <lineage>
        <taxon>Bacteria</taxon>
        <taxon>Pseudomonadati</taxon>
        <taxon>Bacteroidota</taxon>
        <taxon>Flavobacteriia</taxon>
        <taxon>Flavobacteriales</taxon>
        <taxon>Flavobacteriaceae</taxon>
        <taxon>Flavobacterium</taxon>
    </lineage>
</organism>
<evidence type="ECO:0000313" key="5">
    <source>
        <dbReference type="Proteomes" id="UP000030111"/>
    </source>
</evidence>
<dbReference type="SMART" id="SM00635">
    <property type="entry name" value="BID_2"/>
    <property type="match status" value="2"/>
</dbReference>
<sequence>MNKLYLFFALLTFGIGKAQCTGAEPGPNPGDTGCVTFTYDGVAVEYTTVRAADGNIWMQQNLGSSHIGVLSTDDGAYGDLFQWGRWADGHQKRTSVASATAPTPNNPLGLGTGIDDFYIGDAEWWSLAEATDKWEAPTVAAVTDTNGCDPCRLIGLGWRLPTEAEWEAIVAAENITSIQAAFDSNLKLTIAGNRSGFSGNLSSVGARGYYWSSTVSDNDPSYSKYFYFTPLTINTGAGAGRDQGSSVRCIKMPQAQPTGLLITPANNAPATITVPAGTLQLTAAVTPATANQNVTWSITTGSTFATISESGLVTASANGTVTVQAVSVEDATVLDTIDVVITGQIIPAEGLVISTLNNVPAAISLFNGTLQLVATVLPAEANQNVTWSIITGGTFATISESGLVSATANGTVTVQAVSVQDATVLDTIDIVITNQNVASAAPYCDAVVDFDVEPISLVQFAGIDNATSAVVNATPPYESFINLTGNVQQGQTYTLTVKGNTVGLFEHDIRVFIDWNQNEVFDMDTEYYATSIQNTTGNDAVTATLDITVPATATLGTTRMRITKDQWNVYEPGDFDACTNAYYGQVEDYSLQIAGPTAGANGVTATAFTIYPNPVNNILTIDAAVAVKQVTVYTTDGRTVTTANAAQVNFSNLAAGLYLIKIDFENGSEALHKVIKN</sequence>
<dbReference type="InterPro" id="IPR045474">
    <property type="entry name" value="GEVED"/>
</dbReference>
<evidence type="ECO:0000313" key="4">
    <source>
        <dbReference type="EMBL" id="KGO92401.1"/>
    </source>
</evidence>
<feature type="domain" description="BIG2" evidence="3">
    <location>
        <begin position="352"/>
        <end position="426"/>
    </location>
</feature>
<feature type="signal peptide" evidence="2">
    <location>
        <begin position="1"/>
        <end position="18"/>
    </location>
</feature>
<dbReference type="InterPro" id="IPR026444">
    <property type="entry name" value="Secre_tail"/>
</dbReference>
<dbReference type="NCBIfam" id="TIGR04183">
    <property type="entry name" value="Por_Secre_tail"/>
    <property type="match status" value="1"/>
</dbReference>
<dbReference type="Pfam" id="PF02368">
    <property type="entry name" value="Big_2"/>
    <property type="match status" value="2"/>
</dbReference>
<dbReference type="eggNOG" id="COG3227">
    <property type="taxonomic scope" value="Bacteria"/>
</dbReference>
<dbReference type="Proteomes" id="UP000030111">
    <property type="component" value="Unassembled WGS sequence"/>
</dbReference>
<comment type="caution">
    <text evidence="4">The sequence shown here is derived from an EMBL/GenBank/DDBJ whole genome shotgun (WGS) entry which is preliminary data.</text>
</comment>
<dbReference type="InterPro" id="IPR003343">
    <property type="entry name" value="Big_2"/>
</dbReference>
<evidence type="ECO:0000256" key="2">
    <source>
        <dbReference type="SAM" id="SignalP"/>
    </source>
</evidence>
<dbReference type="InterPro" id="IPR008964">
    <property type="entry name" value="Invasin/intimin_cell_adhesion"/>
</dbReference>
<keyword evidence="1 2" id="KW-0732">Signal</keyword>
<evidence type="ECO:0000256" key="1">
    <source>
        <dbReference type="ARBA" id="ARBA00022729"/>
    </source>
</evidence>
<protein>
    <recommendedName>
        <fullName evidence="3">BIG2 domain-containing protein</fullName>
    </recommendedName>
</protein>